<keyword evidence="2" id="KW-1185">Reference proteome</keyword>
<organism evidence="1 2">
    <name type="scientific">Saprospira grandis (strain Lewin)</name>
    <dbReference type="NCBI Taxonomy" id="984262"/>
    <lineage>
        <taxon>Bacteria</taxon>
        <taxon>Pseudomonadati</taxon>
        <taxon>Bacteroidota</taxon>
        <taxon>Saprospiria</taxon>
        <taxon>Saprospirales</taxon>
        <taxon>Saprospiraceae</taxon>
        <taxon>Saprospira</taxon>
    </lineage>
</organism>
<sequence length="358" mass="41850">MGENFNIFETLKLHKKEVRLHSSILAEFLNPSGTHGQEDKFLRLFLEQESIQNFDSKSAIVEVEKFAGFLNDDKTEGGRIDIVITDADNKRIIIENKIYAEDQKNQLLRYHNFDPTARLYYLNLFGEDPTDRSLDSENYKIISYKHDIILWLESCRKEAVALPIIRETIAQYINLLKRLTNQTSITTMKDDIKELIIKNPEYAEAIDLSYHTLQTLIKESETSFKTRFTEQFNRKNNKYQLKNGCHIKVYWDEDEDGLYIGYSLYEGDRNVSNSALGLRYQDIMKESEIKFNPNEHHIGWFTPKGFKSGEKYENLDIKKILELGSDVDLLDSFVQELIAQEKRATEAFLDKIKEDLVD</sequence>
<dbReference type="EMBL" id="CP002831">
    <property type="protein sequence ID" value="AFC26132.1"/>
    <property type="molecule type" value="Genomic_DNA"/>
</dbReference>
<reference evidence="1 2" key="1">
    <citation type="journal article" date="2012" name="Stand. Genomic Sci.">
        <title>Complete genome sequencing and analysis of Saprospira grandis str. Lewin, a predatory marine bacterium.</title>
        <authorList>
            <person name="Saw J.H."/>
            <person name="Yuryev A."/>
            <person name="Kanbe M."/>
            <person name="Hou S."/>
            <person name="Young A.G."/>
            <person name="Aizawa S."/>
            <person name="Alam M."/>
        </authorList>
    </citation>
    <scope>NUCLEOTIDE SEQUENCE [LARGE SCALE GENOMIC DNA]</scope>
    <source>
        <strain evidence="1 2">Lewin</strain>
    </source>
</reference>
<proteinExistence type="predicted"/>
<dbReference type="InterPro" id="IPR029470">
    <property type="entry name" value="PDDEXK_4"/>
</dbReference>
<evidence type="ECO:0000313" key="1">
    <source>
        <dbReference type="EMBL" id="AFC26132.1"/>
    </source>
</evidence>
<dbReference type="KEGG" id="sgn:SGRA_3407"/>
<dbReference type="Proteomes" id="UP000007519">
    <property type="component" value="Chromosome"/>
</dbReference>
<dbReference type="STRING" id="984262.SGRA_3407"/>
<accession>H6L1Q4</accession>
<gene>
    <name evidence="1" type="ordered locus">SGRA_3407</name>
</gene>
<evidence type="ECO:0000313" key="2">
    <source>
        <dbReference type="Proteomes" id="UP000007519"/>
    </source>
</evidence>
<dbReference type="eggNOG" id="ENOG5030F26">
    <property type="taxonomic scope" value="Bacteria"/>
</dbReference>
<evidence type="ECO:0008006" key="3">
    <source>
        <dbReference type="Google" id="ProtNLM"/>
    </source>
</evidence>
<dbReference type="HOGENOM" id="CLU_056725_0_0_10"/>
<name>H6L1Q4_SAPGL</name>
<dbReference type="AlphaFoldDB" id="H6L1Q4"/>
<protein>
    <recommendedName>
        <fullName evidence="3">PD-(D/E)XK nuclease superfamily protein</fullName>
    </recommendedName>
</protein>
<dbReference type="Pfam" id="PF14281">
    <property type="entry name" value="PDDEXK_4"/>
    <property type="match status" value="1"/>
</dbReference>